<dbReference type="Proteomes" id="UP000727962">
    <property type="component" value="Unassembled WGS sequence"/>
</dbReference>
<comment type="caution">
    <text evidence="1">The sequence shown here is derived from an EMBL/GenBank/DDBJ whole genome shotgun (WGS) entry which is preliminary data.</text>
</comment>
<dbReference type="EMBL" id="JACOSL010000004">
    <property type="protein sequence ID" value="MBI1755632.1"/>
    <property type="molecule type" value="Genomic_DNA"/>
</dbReference>
<accession>A0A931LTX7</accession>
<name>A0A931LTX7_FIMGI</name>
<sequence>MAINMTLHVPFEQFAETAKRVLGETEAYLEALPKGTRATAAHKSDTRIVCAWTSTTLAEAKAALEKAGMRAHSGTWSLDASVAGDGLGREMHVATVAYSSGEEAPGIWVDAYEDPPTQLQVLRTLYDEFRETGEVGDVSFDAFVRMAQPNVLILSLAELREFLRSKAAG</sequence>
<proteinExistence type="predicted"/>
<evidence type="ECO:0000313" key="2">
    <source>
        <dbReference type="Proteomes" id="UP000727962"/>
    </source>
</evidence>
<dbReference type="AlphaFoldDB" id="A0A931LTX7"/>
<reference evidence="1" key="1">
    <citation type="submission" date="2020-07" db="EMBL/GenBank/DDBJ databases">
        <title>Huge and variable diversity of episymbiotic CPR bacteria and DPANN archaea in groundwater ecosystems.</title>
        <authorList>
            <person name="He C.Y."/>
            <person name="Keren R."/>
            <person name="Whittaker M."/>
            <person name="Farag I.F."/>
            <person name="Doudna J."/>
            <person name="Cate J.H.D."/>
            <person name="Banfield J.F."/>
        </authorList>
    </citation>
    <scope>NUCLEOTIDE SEQUENCE</scope>
    <source>
        <strain evidence="1">NC_groundwater_17_Pr7_B-0.1um_64_12</strain>
    </source>
</reference>
<evidence type="ECO:0000313" key="1">
    <source>
        <dbReference type="EMBL" id="MBI1755632.1"/>
    </source>
</evidence>
<organism evidence="1 2">
    <name type="scientific">Fimbriimonas ginsengisoli</name>
    <dbReference type="NCBI Taxonomy" id="1005039"/>
    <lineage>
        <taxon>Bacteria</taxon>
        <taxon>Bacillati</taxon>
        <taxon>Armatimonadota</taxon>
        <taxon>Fimbriimonadia</taxon>
        <taxon>Fimbriimonadales</taxon>
        <taxon>Fimbriimonadaceae</taxon>
        <taxon>Fimbriimonas</taxon>
    </lineage>
</organism>
<protein>
    <submittedName>
        <fullName evidence="1">Uncharacterized protein</fullName>
    </submittedName>
</protein>
<gene>
    <name evidence="1" type="ORF">HYR64_00815</name>
</gene>